<gene>
    <name evidence="2" type="ORF">Nepgr_027183</name>
</gene>
<evidence type="ECO:0000256" key="1">
    <source>
        <dbReference type="SAM" id="MobiDB-lite"/>
    </source>
</evidence>
<evidence type="ECO:0000313" key="2">
    <source>
        <dbReference type="EMBL" id="GMH25340.1"/>
    </source>
</evidence>
<evidence type="ECO:0000313" key="3">
    <source>
        <dbReference type="Proteomes" id="UP001279734"/>
    </source>
</evidence>
<reference evidence="2" key="1">
    <citation type="submission" date="2023-05" db="EMBL/GenBank/DDBJ databases">
        <title>Nepenthes gracilis genome sequencing.</title>
        <authorList>
            <person name="Fukushima K."/>
        </authorList>
    </citation>
    <scope>NUCLEOTIDE SEQUENCE</scope>
    <source>
        <strain evidence="2">SING2019-196</strain>
    </source>
</reference>
<accession>A0AAD3T870</accession>
<keyword evidence="3" id="KW-1185">Reference proteome</keyword>
<feature type="compositionally biased region" description="Basic and acidic residues" evidence="1">
    <location>
        <begin position="48"/>
        <end position="63"/>
    </location>
</feature>
<organism evidence="2 3">
    <name type="scientific">Nepenthes gracilis</name>
    <name type="common">Slender pitcher plant</name>
    <dbReference type="NCBI Taxonomy" id="150966"/>
    <lineage>
        <taxon>Eukaryota</taxon>
        <taxon>Viridiplantae</taxon>
        <taxon>Streptophyta</taxon>
        <taxon>Embryophyta</taxon>
        <taxon>Tracheophyta</taxon>
        <taxon>Spermatophyta</taxon>
        <taxon>Magnoliopsida</taxon>
        <taxon>eudicotyledons</taxon>
        <taxon>Gunneridae</taxon>
        <taxon>Pentapetalae</taxon>
        <taxon>Caryophyllales</taxon>
        <taxon>Nepenthaceae</taxon>
        <taxon>Nepenthes</taxon>
    </lineage>
</organism>
<comment type="caution">
    <text evidence="2">The sequence shown here is derived from an EMBL/GenBank/DDBJ whole genome shotgun (WGS) entry which is preliminary data.</text>
</comment>
<proteinExistence type="predicted"/>
<dbReference type="EMBL" id="BSYO01000029">
    <property type="protein sequence ID" value="GMH25340.1"/>
    <property type="molecule type" value="Genomic_DNA"/>
</dbReference>
<dbReference type="Proteomes" id="UP001279734">
    <property type="component" value="Unassembled WGS sequence"/>
</dbReference>
<protein>
    <submittedName>
        <fullName evidence="2">Uncharacterized protein</fullName>
    </submittedName>
</protein>
<feature type="region of interest" description="Disordered" evidence="1">
    <location>
        <begin position="1"/>
        <end position="71"/>
    </location>
</feature>
<name>A0AAD3T870_NEPGR</name>
<feature type="compositionally biased region" description="Polar residues" evidence="1">
    <location>
        <begin position="1"/>
        <end position="10"/>
    </location>
</feature>
<sequence length="71" mass="8208">MKNPNQQSSKRTNRRAKAKPTLNPNRPSRSASRPNRFQNRHSTLALEKQIEHGSFRARPDRQFEAQSNPAI</sequence>
<feature type="compositionally biased region" description="Low complexity" evidence="1">
    <location>
        <begin position="23"/>
        <end position="36"/>
    </location>
</feature>
<dbReference type="AlphaFoldDB" id="A0AAD3T870"/>